<dbReference type="SUPFAM" id="SSF51197">
    <property type="entry name" value="Clavaminate synthase-like"/>
    <property type="match status" value="1"/>
</dbReference>
<dbReference type="Gene3D" id="2.60.120.590">
    <property type="entry name" value="Alpha-ketoglutarate-dependent dioxygenase AlkB-like"/>
    <property type="match status" value="1"/>
</dbReference>
<evidence type="ECO:0000313" key="6">
    <source>
        <dbReference type="EMBL" id="CAK0802080.1"/>
    </source>
</evidence>
<protein>
    <recommendedName>
        <fullName evidence="8">Alpha-ketoglutarate-dependent dioxygenase AlkB-like domain-containing protein</fullName>
    </recommendedName>
</protein>
<evidence type="ECO:0008006" key="8">
    <source>
        <dbReference type="Google" id="ProtNLM"/>
    </source>
</evidence>
<evidence type="ECO:0000256" key="1">
    <source>
        <dbReference type="ARBA" id="ARBA00007879"/>
    </source>
</evidence>
<dbReference type="EMBL" id="CAUYUJ010002720">
    <property type="protein sequence ID" value="CAK0802080.1"/>
    <property type="molecule type" value="Genomic_DNA"/>
</dbReference>
<evidence type="ECO:0000256" key="4">
    <source>
        <dbReference type="ARBA" id="ARBA00023002"/>
    </source>
</evidence>
<dbReference type="InterPro" id="IPR032862">
    <property type="entry name" value="ALKBH6"/>
</dbReference>
<evidence type="ECO:0000256" key="2">
    <source>
        <dbReference type="ARBA" id="ARBA00022723"/>
    </source>
</evidence>
<keyword evidence="4" id="KW-0560">Oxidoreductase</keyword>
<reference evidence="6" key="1">
    <citation type="submission" date="2023-10" db="EMBL/GenBank/DDBJ databases">
        <authorList>
            <person name="Chen Y."/>
            <person name="Shah S."/>
            <person name="Dougan E. K."/>
            <person name="Thang M."/>
            <person name="Chan C."/>
        </authorList>
    </citation>
    <scope>NUCLEOTIDE SEQUENCE [LARGE SCALE GENOMIC DNA]</scope>
</reference>
<evidence type="ECO:0000256" key="5">
    <source>
        <dbReference type="ARBA" id="ARBA00023004"/>
    </source>
</evidence>
<evidence type="ECO:0000313" key="7">
    <source>
        <dbReference type="Proteomes" id="UP001189429"/>
    </source>
</evidence>
<comment type="caution">
    <text evidence="6">The sequence shown here is derived from an EMBL/GenBank/DDBJ whole genome shotgun (WGS) entry which is preliminary data.</text>
</comment>
<keyword evidence="2" id="KW-0479">Metal-binding</keyword>
<dbReference type="Proteomes" id="UP001189429">
    <property type="component" value="Unassembled WGS sequence"/>
</dbReference>
<keyword evidence="7" id="KW-1185">Reference proteome</keyword>
<keyword evidence="5" id="KW-0408">Iron</keyword>
<dbReference type="PANTHER" id="PTHR46030:SF1">
    <property type="entry name" value="ALPHA-KETOGLUTARATE-DEPENDENT DIOXYGENASE ALKB HOMOLOG 6"/>
    <property type="match status" value="1"/>
</dbReference>
<comment type="similarity">
    <text evidence="1">Belongs to the alkB family.</text>
</comment>
<dbReference type="InterPro" id="IPR037151">
    <property type="entry name" value="AlkB-like_sf"/>
</dbReference>
<proteinExistence type="inferred from homology"/>
<dbReference type="PANTHER" id="PTHR46030">
    <property type="entry name" value="ALPHA-KETOGLUTARATE-DEPENDENT DIOXYGENASE ALKB HOMOLOG 6"/>
    <property type="match status" value="1"/>
</dbReference>
<organism evidence="6 7">
    <name type="scientific">Prorocentrum cordatum</name>
    <dbReference type="NCBI Taxonomy" id="2364126"/>
    <lineage>
        <taxon>Eukaryota</taxon>
        <taxon>Sar</taxon>
        <taxon>Alveolata</taxon>
        <taxon>Dinophyceae</taxon>
        <taxon>Prorocentrales</taxon>
        <taxon>Prorocentraceae</taxon>
        <taxon>Prorocentrum</taxon>
    </lineage>
</organism>
<name>A0ABN9Q8F5_9DINO</name>
<sequence>MRPVRRSARRGAPRGDGRCWGAPFATYGGSYQGSRELPAGLLYHRDFVSPEEEARVLEALDADAGAWTRRIRRAQQFFSDQLGRPLREFPEWLLRRVAETGIFADGAGEINQVQANEYLGDSGIGVHVEDPAAGPAFATVSLREPVQMTLARAPGGRPVPAAARDTEDCVKVLLEPRSLLVLQG</sequence>
<gene>
    <name evidence="6" type="ORF">PCOR1329_LOCUS9709</name>
</gene>
<accession>A0ABN9Q8F5</accession>
<evidence type="ECO:0000256" key="3">
    <source>
        <dbReference type="ARBA" id="ARBA00022964"/>
    </source>
</evidence>
<feature type="non-terminal residue" evidence="6">
    <location>
        <position position="184"/>
    </location>
</feature>
<keyword evidence="3" id="KW-0223">Dioxygenase</keyword>